<dbReference type="Proteomes" id="UP000077134">
    <property type="component" value="Unassembled WGS sequence"/>
</dbReference>
<accession>A0A167EIH9</accession>
<keyword evidence="4" id="KW-1185">Reference proteome</keyword>
<protein>
    <submittedName>
        <fullName evidence="3">Uncharacterized protein</fullName>
    </submittedName>
</protein>
<dbReference type="KEGG" id="pcx:LPB68_21785"/>
<proteinExistence type="predicted"/>
<comment type="caution">
    <text evidence="3">The sequence shown here is derived from an EMBL/GenBank/DDBJ whole genome shotgun (WGS) entry which is preliminary data.</text>
</comment>
<dbReference type="AlphaFoldDB" id="A0A167EIH9"/>
<sequence>MFRLYRITCLAFLCIFILSSCSAYDSSMKKGKSALKGEEYEEAVSHFKNALIEKPQDEDGKLLLEQSEESYHTELANKEISGYIDAVSSPVDRFVYILNTDNSVETISNQDLEEQLQELDLIEQELQKVSSNFDGNPIIIDLHTRLIKAVGEYITGTNQMKELLPTLKENAENAKKESTGYPFSAIDGVGSIASMKVIFSYARSDYDYFINGVNNIQ</sequence>
<evidence type="ECO:0000256" key="1">
    <source>
        <dbReference type="PROSITE-ProRule" id="PRU00339"/>
    </source>
</evidence>
<dbReference type="EMBL" id="LSFN01000007">
    <property type="protein sequence ID" value="OAB75577.1"/>
    <property type="molecule type" value="Genomic_DNA"/>
</dbReference>
<reference evidence="3 4" key="1">
    <citation type="submission" date="2016-02" db="EMBL/GenBank/DDBJ databases">
        <title>Paenibacillus sp. LPB0068, isolated from Crassostrea gigas.</title>
        <authorList>
            <person name="Shin S.-K."/>
            <person name="Yi H."/>
        </authorList>
    </citation>
    <scope>NUCLEOTIDE SEQUENCE [LARGE SCALE GENOMIC DNA]</scope>
    <source>
        <strain evidence="3 4">LPB0068</strain>
    </source>
</reference>
<evidence type="ECO:0000313" key="3">
    <source>
        <dbReference type="EMBL" id="OAB75577.1"/>
    </source>
</evidence>
<name>A0A167EIH9_9BACL</name>
<feature type="chain" id="PRO_5007885795" evidence="2">
    <location>
        <begin position="24"/>
        <end position="217"/>
    </location>
</feature>
<keyword evidence="1" id="KW-0802">TPR repeat</keyword>
<dbReference type="InterPro" id="IPR019734">
    <property type="entry name" value="TPR_rpt"/>
</dbReference>
<feature type="signal peptide" evidence="2">
    <location>
        <begin position="1"/>
        <end position="23"/>
    </location>
</feature>
<evidence type="ECO:0000313" key="4">
    <source>
        <dbReference type="Proteomes" id="UP000077134"/>
    </source>
</evidence>
<feature type="repeat" description="TPR" evidence="1">
    <location>
        <begin position="24"/>
        <end position="57"/>
    </location>
</feature>
<keyword evidence="2" id="KW-0732">Signal</keyword>
<gene>
    <name evidence="3" type="ORF">PNBC_08075</name>
</gene>
<evidence type="ECO:0000256" key="2">
    <source>
        <dbReference type="SAM" id="SignalP"/>
    </source>
</evidence>
<dbReference type="PROSITE" id="PS51257">
    <property type="entry name" value="PROKAR_LIPOPROTEIN"/>
    <property type="match status" value="1"/>
</dbReference>
<dbReference type="PROSITE" id="PS50005">
    <property type="entry name" value="TPR"/>
    <property type="match status" value="1"/>
</dbReference>
<organism evidence="3 4">
    <name type="scientific">Paenibacillus crassostreae</name>
    <dbReference type="NCBI Taxonomy" id="1763538"/>
    <lineage>
        <taxon>Bacteria</taxon>
        <taxon>Bacillati</taxon>
        <taxon>Bacillota</taxon>
        <taxon>Bacilli</taxon>
        <taxon>Bacillales</taxon>
        <taxon>Paenibacillaceae</taxon>
        <taxon>Paenibacillus</taxon>
    </lineage>
</organism>